<dbReference type="eggNOG" id="COG1768">
    <property type="taxonomic scope" value="Bacteria"/>
</dbReference>
<dbReference type="EMBL" id="CP001720">
    <property type="protein sequence ID" value="ACV62222.1"/>
    <property type="molecule type" value="Genomic_DNA"/>
</dbReference>
<sequence>MAIFAISDLHLSFDRPVNPRDWNSASQHKPMDIFGKDWAEHYRKIYENWNKTVTDQDTVLVPGDISWAMRLTEAVHDFEFLGFLPGNIIGVQGNHDYWWQSISKVRAGLPVNTRLLQNDHIIIDNIAICGTRGWICPNDSFFGESDEKIFRRELMRLDNSLKSITSSVKDIMVMMHYMPTNDKHDKSAFIELLQQYGVSTVVYGHLHAKASKYRLPEQKWGLNFQLVSADYLNFTPLLIK</sequence>
<dbReference type="KEGG" id="dae:Dtox_1345"/>
<evidence type="ECO:0000313" key="2">
    <source>
        <dbReference type="EMBL" id="ACV62222.1"/>
    </source>
</evidence>
<dbReference type="Proteomes" id="UP000002217">
    <property type="component" value="Chromosome"/>
</dbReference>
<reference evidence="2 3" key="1">
    <citation type="journal article" date="2009" name="Stand. Genomic Sci.">
        <title>Complete genome sequence of Desulfotomaculum acetoxidans type strain (5575).</title>
        <authorList>
            <person name="Spring S."/>
            <person name="Lapidus A."/>
            <person name="Schroder M."/>
            <person name="Gleim D."/>
            <person name="Sims D."/>
            <person name="Meincke L."/>
            <person name="Glavina Del Rio T."/>
            <person name="Tice H."/>
            <person name="Copeland A."/>
            <person name="Cheng J.F."/>
            <person name="Lucas S."/>
            <person name="Chen F."/>
            <person name="Nolan M."/>
            <person name="Bruce D."/>
            <person name="Goodwin L."/>
            <person name="Pitluck S."/>
            <person name="Ivanova N."/>
            <person name="Mavromatis K."/>
            <person name="Mikhailova N."/>
            <person name="Pati A."/>
            <person name="Chen A."/>
            <person name="Palaniappan K."/>
            <person name="Land M."/>
            <person name="Hauser L."/>
            <person name="Chang Y.J."/>
            <person name="Jeffries C.D."/>
            <person name="Chain P."/>
            <person name="Saunders E."/>
            <person name="Brettin T."/>
            <person name="Detter J.C."/>
            <person name="Goker M."/>
            <person name="Bristow J."/>
            <person name="Eisen J.A."/>
            <person name="Markowitz V."/>
            <person name="Hugenholtz P."/>
            <person name="Kyrpides N.C."/>
            <person name="Klenk H.P."/>
            <person name="Han C."/>
        </authorList>
    </citation>
    <scope>NUCLEOTIDE SEQUENCE [LARGE SCALE GENOMIC DNA]</scope>
    <source>
        <strain evidence="3">ATCC 49208 / DSM 771 / VKM B-1644</strain>
    </source>
</reference>
<dbReference type="InterPro" id="IPR004843">
    <property type="entry name" value="Calcineurin-like_PHP"/>
</dbReference>
<proteinExistence type="predicted"/>
<dbReference type="PIRSF" id="PIRSF033094">
    <property type="entry name" value="Pesterase_CT488"/>
    <property type="match status" value="1"/>
</dbReference>
<dbReference type="HOGENOM" id="CLU_1183887_0_0_9"/>
<dbReference type="GO" id="GO:0016787">
    <property type="term" value="F:hydrolase activity"/>
    <property type="evidence" value="ECO:0007669"/>
    <property type="project" value="InterPro"/>
</dbReference>
<dbReference type="STRING" id="485916.Dtox_1345"/>
<dbReference type="InterPro" id="IPR014578">
    <property type="entry name" value="Pesterase_CT488"/>
</dbReference>
<dbReference type="OrthoDB" id="8610138at2"/>
<dbReference type="InterPro" id="IPR029052">
    <property type="entry name" value="Metallo-depent_PP-like"/>
</dbReference>
<evidence type="ECO:0000259" key="1">
    <source>
        <dbReference type="Pfam" id="PF00149"/>
    </source>
</evidence>
<dbReference type="PANTHER" id="PTHR31302">
    <property type="entry name" value="TRANSMEMBRANE PROTEIN WITH METALLOPHOSPHOESTERASE DOMAIN-RELATED"/>
    <property type="match status" value="1"/>
</dbReference>
<gene>
    <name evidence="2" type="ordered locus">Dtox_1345</name>
</gene>
<dbReference type="Gene3D" id="3.60.21.10">
    <property type="match status" value="1"/>
</dbReference>
<dbReference type="SUPFAM" id="SSF56300">
    <property type="entry name" value="Metallo-dependent phosphatases"/>
    <property type="match status" value="1"/>
</dbReference>
<feature type="domain" description="Calcineurin-like phosphoesterase" evidence="1">
    <location>
        <begin position="1"/>
        <end position="208"/>
    </location>
</feature>
<dbReference type="RefSeq" id="WP_015756937.1">
    <property type="nucleotide sequence ID" value="NC_013216.1"/>
</dbReference>
<dbReference type="InterPro" id="IPR051158">
    <property type="entry name" value="Metallophosphoesterase_sf"/>
</dbReference>
<dbReference type="Pfam" id="PF00149">
    <property type="entry name" value="Metallophos"/>
    <property type="match status" value="1"/>
</dbReference>
<dbReference type="PANTHER" id="PTHR31302:SF22">
    <property type="entry name" value="PHOSPHOESTERASE"/>
    <property type="match status" value="1"/>
</dbReference>
<accession>C8W6D3</accession>
<name>C8W6D3_DESAS</name>
<dbReference type="AlphaFoldDB" id="C8W6D3"/>
<keyword evidence="3" id="KW-1185">Reference proteome</keyword>
<evidence type="ECO:0000313" key="3">
    <source>
        <dbReference type="Proteomes" id="UP000002217"/>
    </source>
</evidence>
<protein>
    <submittedName>
        <fullName evidence="2">Metallophosphoesterase</fullName>
    </submittedName>
</protein>
<organism evidence="2 3">
    <name type="scientific">Desulfofarcimen acetoxidans (strain ATCC 49208 / DSM 771 / KCTC 5769 / VKM B-1644 / 5575)</name>
    <name type="common">Desulfotomaculum acetoxidans</name>
    <dbReference type="NCBI Taxonomy" id="485916"/>
    <lineage>
        <taxon>Bacteria</taxon>
        <taxon>Bacillati</taxon>
        <taxon>Bacillota</taxon>
        <taxon>Clostridia</taxon>
        <taxon>Eubacteriales</taxon>
        <taxon>Peptococcaceae</taxon>
        <taxon>Desulfofarcimen</taxon>
    </lineage>
</organism>